<evidence type="ECO:0000313" key="3">
    <source>
        <dbReference type="Proteomes" id="UP000682733"/>
    </source>
</evidence>
<sequence length="196" mass="20868">MTFNLDFITKDSPIRASLAKYADSANDIILKDTSGNDKNSLSTVQLKYGSETNVKMLGSPKYSQVNQKVAPKGMSGGKWSENIKYDGISSKPFDNEEVQKFLSNTERSFNKFRMDIGSTAVKAALTSGLVNAGGDDQNQCVLEEGLTGGCGTVMAVVGGAVCASLLGPWAAVICSSGAGYITRRQVRAMTQKNTKS</sequence>
<organism evidence="2 3">
    <name type="scientific">Didymodactylos carnosus</name>
    <dbReference type="NCBI Taxonomy" id="1234261"/>
    <lineage>
        <taxon>Eukaryota</taxon>
        <taxon>Metazoa</taxon>
        <taxon>Spiralia</taxon>
        <taxon>Gnathifera</taxon>
        <taxon>Rotifera</taxon>
        <taxon>Eurotatoria</taxon>
        <taxon>Bdelloidea</taxon>
        <taxon>Philodinida</taxon>
        <taxon>Philodinidae</taxon>
        <taxon>Didymodactylos</taxon>
    </lineage>
</organism>
<dbReference type="Proteomes" id="UP000682733">
    <property type="component" value="Unassembled WGS sequence"/>
</dbReference>
<dbReference type="EMBL" id="CAJNOK010025429">
    <property type="protein sequence ID" value="CAF1389951.1"/>
    <property type="molecule type" value="Genomic_DNA"/>
</dbReference>
<dbReference type="Proteomes" id="UP000677228">
    <property type="component" value="Unassembled WGS sequence"/>
</dbReference>
<protein>
    <submittedName>
        <fullName evidence="2">Uncharacterized protein</fullName>
    </submittedName>
</protein>
<accession>A0A8S2RZG3</accession>
<dbReference type="EMBL" id="CAJOBA010047131">
    <property type="protein sequence ID" value="CAF4197564.1"/>
    <property type="molecule type" value="Genomic_DNA"/>
</dbReference>
<reference evidence="2" key="1">
    <citation type="submission" date="2021-02" db="EMBL/GenBank/DDBJ databases">
        <authorList>
            <person name="Nowell W R."/>
        </authorList>
    </citation>
    <scope>NUCLEOTIDE SEQUENCE</scope>
</reference>
<dbReference type="AlphaFoldDB" id="A0A8S2RZG3"/>
<comment type="caution">
    <text evidence="2">The sequence shown here is derived from an EMBL/GenBank/DDBJ whole genome shotgun (WGS) entry which is preliminary data.</text>
</comment>
<evidence type="ECO:0000313" key="1">
    <source>
        <dbReference type="EMBL" id="CAF1389951.1"/>
    </source>
</evidence>
<evidence type="ECO:0000313" key="2">
    <source>
        <dbReference type="EMBL" id="CAF4197564.1"/>
    </source>
</evidence>
<gene>
    <name evidence="1" type="ORF">OVA965_LOCUS32522</name>
    <name evidence="2" type="ORF">TMI583_LOCUS33380</name>
</gene>
<proteinExistence type="predicted"/>
<name>A0A8S2RZG3_9BILA</name>